<keyword evidence="1" id="KW-0732">Signal</keyword>
<feature type="domain" description="Fimbrial-type adhesion" evidence="2">
    <location>
        <begin position="43"/>
        <end position="194"/>
    </location>
</feature>
<evidence type="ECO:0000259" key="2">
    <source>
        <dbReference type="Pfam" id="PF00419"/>
    </source>
</evidence>
<dbReference type="SUPFAM" id="SSF49401">
    <property type="entry name" value="Bacterial adhesins"/>
    <property type="match status" value="1"/>
</dbReference>
<protein>
    <recommendedName>
        <fullName evidence="2">Fimbrial-type adhesion domain-containing protein</fullName>
    </recommendedName>
</protein>
<dbReference type="EMBL" id="LXEV01000011">
    <property type="protein sequence ID" value="OAT49463.1"/>
    <property type="molecule type" value="Genomic_DNA"/>
</dbReference>
<dbReference type="PANTHER" id="PTHR33420">
    <property type="entry name" value="FIMBRIAL SUBUNIT ELFA-RELATED"/>
    <property type="match status" value="1"/>
</dbReference>
<reference evidence="3 4" key="1">
    <citation type="submission" date="2016-04" db="EMBL/GenBank/DDBJ databases">
        <title>ATOL: Assembling a taxonomically balanced genome-scale reconstruction of the evolutionary history of the Enterobacteriaceae.</title>
        <authorList>
            <person name="Plunkett G.III."/>
            <person name="Neeno-Eckwall E.C."/>
            <person name="Glasner J.D."/>
            <person name="Perna N.T."/>
        </authorList>
    </citation>
    <scope>NUCLEOTIDE SEQUENCE [LARGE SCALE GENOMIC DNA]</scope>
    <source>
        <strain evidence="3 4">ATCC 700826</strain>
    </source>
</reference>
<dbReference type="GO" id="GO:0009289">
    <property type="term" value="C:pilus"/>
    <property type="evidence" value="ECO:0007669"/>
    <property type="project" value="InterPro"/>
</dbReference>
<dbReference type="InterPro" id="IPR050263">
    <property type="entry name" value="Bact_Fimbrial_Adh_Pro"/>
</dbReference>
<name>A0AAJ3LUX7_PROHU</name>
<accession>A0AAJ3LUX7</accession>
<evidence type="ECO:0000313" key="4">
    <source>
        <dbReference type="Proteomes" id="UP000078250"/>
    </source>
</evidence>
<dbReference type="Gene3D" id="2.60.40.1090">
    <property type="entry name" value="Fimbrial-type adhesion domain"/>
    <property type="match status" value="1"/>
</dbReference>
<proteinExistence type="predicted"/>
<dbReference type="GO" id="GO:0043709">
    <property type="term" value="P:cell adhesion involved in single-species biofilm formation"/>
    <property type="evidence" value="ECO:0007669"/>
    <property type="project" value="TreeGrafter"/>
</dbReference>
<evidence type="ECO:0000256" key="1">
    <source>
        <dbReference type="SAM" id="SignalP"/>
    </source>
</evidence>
<comment type="caution">
    <text evidence="3">The sequence shown here is derived from an EMBL/GenBank/DDBJ whole genome shotgun (WGS) entry which is preliminary data.</text>
</comment>
<dbReference type="RefSeq" id="WP_064718693.1">
    <property type="nucleotide sequence ID" value="NZ_LXEV01000011.1"/>
</dbReference>
<feature type="signal peptide" evidence="1">
    <location>
        <begin position="1"/>
        <end position="27"/>
    </location>
</feature>
<keyword evidence="4" id="KW-1185">Reference proteome</keyword>
<evidence type="ECO:0000313" key="3">
    <source>
        <dbReference type="EMBL" id="OAT49463.1"/>
    </source>
</evidence>
<dbReference type="InterPro" id="IPR000259">
    <property type="entry name" value="Adhesion_dom_fimbrial"/>
</dbReference>
<sequence length="194" mass="22050">MNFNKNKYLTILNMMGVLFFASSVSFAFDDTAEPKVLKANATLSGSVIASPCSIKMEDRYQYIDFSDIALSMIDNKVKRESLRKSFYIRLSGCVSQYSNTDKKSLNIQFNGLEANNDSIFSMSGNSQGLGFYILDEDGNIIPPNRPYYIDHLIYRGQDAKKDPELKYQVELAFTNQIIEAGKYSAFVYFSIDYK</sequence>
<dbReference type="PANTHER" id="PTHR33420:SF26">
    <property type="entry name" value="FIMBRIAL SUBUNIT"/>
    <property type="match status" value="1"/>
</dbReference>
<dbReference type="Proteomes" id="UP000078250">
    <property type="component" value="Unassembled WGS sequence"/>
</dbReference>
<gene>
    <name evidence="3" type="ORF">M997_0679</name>
</gene>
<dbReference type="AlphaFoldDB" id="A0AAJ3LUX7"/>
<feature type="chain" id="PRO_5042548379" description="Fimbrial-type adhesion domain-containing protein" evidence="1">
    <location>
        <begin position="28"/>
        <end position="194"/>
    </location>
</feature>
<dbReference type="Pfam" id="PF00419">
    <property type="entry name" value="Fimbrial"/>
    <property type="match status" value="1"/>
</dbReference>
<organism evidence="3 4">
    <name type="scientific">Proteus hauseri ATCC 700826</name>
    <dbReference type="NCBI Taxonomy" id="1354271"/>
    <lineage>
        <taxon>Bacteria</taxon>
        <taxon>Pseudomonadati</taxon>
        <taxon>Pseudomonadota</taxon>
        <taxon>Gammaproteobacteria</taxon>
        <taxon>Enterobacterales</taxon>
        <taxon>Morganellaceae</taxon>
        <taxon>Proteus</taxon>
    </lineage>
</organism>
<dbReference type="InterPro" id="IPR008966">
    <property type="entry name" value="Adhesion_dom_sf"/>
</dbReference>
<dbReference type="InterPro" id="IPR036937">
    <property type="entry name" value="Adhesion_dom_fimbrial_sf"/>
</dbReference>